<dbReference type="InterPro" id="IPR052712">
    <property type="entry name" value="Acid_resist_chaperone_HdeD"/>
</dbReference>
<feature type="transmembrane region" description="Helical" evidence="2">
    <location>
        <begin position="152"/>
        <end position="171"/>
    </location>
</feature>
<evidence type="ECO:0000313" key="3">
    <source>
        <dbReference type="EMBL" id="GBQ02268.1"/>
    </source>
</evidence>
<feature type="region of interest" description="Disordered" evidence="1">
    <location>
        <begin position="270"/>
        <end position="315"/>
    </location>
</feature>
<feature type="transmembrane region" description="Helical" evidence="2">
    <location>
        <begin position="183"/>
        <end position="203"/>
    </location>
</feature>
<evidence type="ECO:0000256" key="1">
    <source>
        <dbReference type="SAM" id="MobiDB-lite"/>
    </source>
</evidence>
<comment type="caution">
    <text evidence="3">The sequence shown here is derived from an EMBL/GenBank/DDBJ whole genome shotgun (WGS) entry which is preliminary data.</text>
</comment>
<feature type="compositionally biased region" description="Gly residues" evidence="1">
    <location>
        <begin position="285"/>
        <end position="297"/>
    </location>
</feature>
<evidence type="ECO:0000256" key="2">
    <source>
        <dbReference type="SAM" id="Phobius"/>
    </source>
</evidence>
<reference evidence="3 4" key="1">
    <citation type="submission" date="2018-07" db="EMBL/GenBank/DDBJ databases">
        <title>Whole Genome Shotgun Sequence of Streptomyces spongiicola strain 531S.</title>
        <authorList>
            <person name="Dohra H."/>
            <person name="Kodani S."/>
        </authorList>
    </citation>
    <scope>NUCLEOTIDE SEQUENCE [LARGE SCALE GENOMIC DNA]</scope>
    <source>
        <strain evidence="3 4">531S</strain>
    </source>
</reference>
<dbReference type="InterPro" id="IPR005325">
    <property type="entry name" value="DUF308_memb"/>
</dbReference>
<feature type="transmembrane region" description="Helical" evidence="2">
    <location>
        <begin position="126"/>
        <end position="145"/>
    </location>
</feature>
<feature type="transmembrane region" description="Helical" evidence="2">
    <location>
        <begin position="235"/>
        <end position="257"/>
    </location>
</feature>
<dbReference type="GO" id="GO:0005886">
    <property type="term" value="C:plasma membrane"/>
    <property type="evidence" value="ECO:0007669"/>
    <property type="project" value="TreeGrafter"/>
</dbReference>
<sequence length="315" mass="32282">MTTVATPSATECRTPGSAPYASSVRFLASFVRSMRRMLSAGPLPTIVEGVPERAAPLTTAKAAVSVGGGHPGDRGGHDEEAAMTGPAREGRKLRRSFGWLAVLGVVLVIAGIVGLVYVGLATLTSMLLFGWLLLVGGVVGLLHAIESRGSSFFWLAVVVAALNIAAGVVVIRHPEGSAEALTMFAALLFLTGGLFRLVGSLVVRGPQFGWTLLQGAFGLLLGILVLVNWPESSRYVLGAFFSLALLFDGLGLIAIGVSGRQILGMVADGGRTGQTGQTGHTEQTGGTGQAGGTGGRAAAGVSETSSEDDPDRSKN</sequence>
<evidence type="ECO:0008006" key="5">
    <source>
        <dbReference type="Google" id="ProtNLM"/>
    </source>
</evidence>
<dbReference type="PANTHER" id="PTHR34989">
    <property type="entry name" value="PROTEIN HDED"/>
    <property type="match status" value="1"/>
</dbReference>
<keyword evidence="2" id="KW-0472">Membrane</keyword>
<organism evidence="3 4">
    <name type="scientific">Streptomyces spongiicola</name>
    <dbReference type="NCBI Taxonomy" id="1690221"/>
    <lineage>
        <taxon>Bacteria</taxon>
        <taxon>Bacillati</taxon>
        <taxon>Actinomycetota</taxon>
        <taxon>Actinomycetes</taxon>
        <taxon>Kitasatosporales</taxon>
        <taxon>Streptomycetaceae</taxon>
        <taxon>Streptomyces</taxon>
    </lineage>
</organism>
<feature type="compositionally biased region" description="Low complexity" evidence="1">
    <location>
        <begin position="274"/>
        <end position="284"/>
    </location>
</feature>
<dbReference type="Proteomes" id="UP000265354">
    <property type="component" value="Unassembled WGS sequence"/>
</dbReference>
<evidence type="ECO:0000313" key="4">
    <source>
        <dbReference type="Proteomes" id="UP000265354"/>
    </source>
</evidence>
<dbReference type="EMBL" id="BGZL01000010">
    <property type="protein sequence ID" value="GBQ02268.1"/>
    <property type="molecule type" value="Genomic_DNA"/>
</dbReference>
<dbReference type="AlphaFoldDB" id="A0A388T027"/>
<dbReference type="PANTHER" id="PTHR34989:SF1">
    <property type="entry name" value="PROTEIN HDED"/>
    <property type="match status" value="1"/>
</dbReference>
<feature type="transmembrane region" description="Helical" evidence="2">
    <location>
        <begin position="210"/>
        <end position="229"/>
    </location>
</feature>
<keyword evidence="2" id="KW-0812">Transmembrane</keyword>
<feature type="compositionally biased region" description="Acidic residues" evidence="1">
    <location>
        <begin position="305"/>
        <end position="315"/>
    </location>
</feature>
<proteinExistence type="predicted"/>
<keyword evidence="2" id="KW-1133">Transmembrane helix</keyword>
<gene>
    <name evidence="3" type="ORF">SSP531S_37250</name>
</gene>
<dbReference type="Pfam" id="PF03729">
    <property type="entry name" value="DUF308"/>
    <property type="match status" value="1"/>
</dbReference>
<feature type="transmembrane region" description="Helical" evidence="2">
    <location>
        <begin position="97"/>
        <end position="120"/>
    </location>
</feature>
<feature type="region of interest" description="Disordered" evidence="1">
    <location>
        <begin position="65"/>
        <end position="86"/>
    </location>
</feature>
<name>A0A388T027_9ACTN</name>
<protein>
    <recommendedName>
        <fullName evidence="5">HdeD family acid-resistance protein</fullName>
    </recommendedName>
</protein>
<feature type="compositionally biased region" description="Basic and acidic residues" evidence="1">
    <location>
        <begin position="71"/>
        <end position="80"/>
    </location>
</feature>
<accession>A0A388T027</accession>